<keyword evidence="4" id="KW-0282">Flagellum</keyword>
<evidence type="ECO:0000256" key="10">
    <source>
        <dbReference type="ARBA" id="ARBA00037841"/>
    </source>
</evidence>
<evidence type="ECO:0000259" key="18">
    <source>
        <dbReference type="Pfam" id="PF14772"/>
    </source>
</evidence>
<reference evidence="20" key="2">
    <citation type="submission" date="2025-08" db="UniProtKB">
        <authorList>
            <consortium name="Ensembl"/>
        </authorList>
    </citation>
    <scope>IDENTIFICATION</scope>
</reference>
<proteinExistence type="inferred from homology"/>
<dbReference type="PANTHER" id="PTHR21625:SF0">
    <property type="entry name" value="DYNEIN REGULATORY COMPLEX SUBUNIT 2"/>
    <property type="match status" value="1"/>
</dbReference>
<dbReference type="InterPro" id="IPR039505">
    <property type="entry name" value="DRC1/2_N"/>
</dbReference>
<dbReference type="GO" id="GO:0005858">
    <property type="term" value="C:axonemal dynein complex"/>
    <property type="evidence" value="ECO:0007669"/>
    <property type="project" value="InterPro"/>
</dbReference>
<evidence type="ECO:0000259" key="19">
    <source>
        <dbReference type="Pfam" id="PF14775"/>
    </source>
</evidence>
<evidence type="ECO:0000256" key="17">
    <source>
        <dbReference type="SAM" id="SignalP"/>
    </source>
</evidence>
<evidence type="ECO:0000313" key="21">
    <source>
        <dbReference type="Proteomes" id="UP000694397"/>
    </source>
</evidence>
<evidence type="ECO:0000256" key="4">
    <source>
        <dbReference type="ARBA" id="ARBA00022846"/>
    </source>
</evidence>
<evidence type="ECO:0000256" key="8">
    <source>
        <dbReference type="ARBA" id="ARBA00023273"/>
    </source>
</evidence>
<evidence type="ECO:0000313" key="20">
    <source>
        <dbReference type="Ensembl" id="ENSSFOP00015008943.2"/>
    </source>
</evidence>
<evidence type="ECO:0000256" key="12">
    <source>
        <dbReference type="ARBA" id="ARBA00040899"/>
    </source>
</evidence>
<evidence type="ECO:0000256" key="16">
    <source>
        <dbReference type="SAM" id="Coils"/>
    </source>
</evidence>
<evidence type="ECO:0000256" key="13">
    <source>
        <dbReference type="ARBA" id="ARBA00041517"/>
    </source>
</evidence>
<accession>A0A8C9R8S4</accession>
<comment type="function">
    <text evidence="15">Component of the nexin-dynein regulatory complex (N-DRC) a key regulator of ciliary/flagellar motility which maintains the alignment and integrity of the distal axoneme and regulates microtubule sliding in motile axonemes. Plays a critical role in the assembly of N-DRC and also stabilizes the assembly of multiple inner dynein arms and radial spokes. Coassembles with CCDC65/DRC2 to form a central scaffold needed for assembly of the N-DRC and its attachment to the outer doublet microtubules.</text>
</comment>
<feature type="coiled-coil region" evidence="16">
    <location>
        <begin position="193"/>
        <end position="227"/>
    </location>
</feature>
<keyword evidence="3" id="KW-0963">Cytoplasm</keyword>
<evidence type="ECO:0000256" key="6">
    <source>
        <dbReference type="ARBA" id="ARBA00023069"/>
    </source>
</evidence>
<reference evidence="20 21" key="1">
    <citation type="submission" date="2019-04" db="EMBL/GenBank/DDBJ databases">
        <authorList>
            <consortium name="Wellcome Sanger Institute Data Sharing"/>
        </authorList>
    </citation>
    <scope>NUCLEOTIDE SEQUENCE [LARGE SCALE GENOMIC DNA]</scope>
</reference>
<keyword evidence="8" id="KW-0966">Cell projection</keyword>
<dbReference type="PANTHER" id="PTHR21625">
    <property type="entry name" value="NYD-SP28 PROTEIN"/>
    <property type="match status" value="1"/>
</dbReference>
<feature type="domain" description="Dynein regulatory complex protein 1/2 N-terminal" evidence="18">
    <location>
        <begin position="27"/>
        <end position="111"/>
    </location>
</feature>
<name>A0A8C9R8S4_SCLFO</name>
<evidence type="ECO:0000256" key="1">
    <source>
        <dbReference type="ARBA" id="ARBA00004611"/>
    </source>
</evidence>
<feature type="chain" id="PRO_5034719134" description="Dynein regulatory complex protein 1" evidence="17">
    <location>
        <begin position="20"/>
        <end position="455"/>
    </location>
</feature>
<dbReference type="Pfam" id="PF14775">
    <property type="entry name" value="NYD-SP28_assoc"/>
    <property type="match status" value="1"/>
</dbReference>
<evidence type="ECO:0000256" key="7">
    <source>
        <dbReference type="ARBA" id="ARBA00023212"/>
    </source>
</evidence>
<dbReference type="AlphaFoldDB" id="A0A8C9R8S4"/>
<comment type="function">
    <text evidence="14">Component of the nexin-dynein regulatory complex (N-DRC), a key regulator of ciliary/flagellar motility which maintains the alignment and integrity of the distal axoneme and regulates microtubule sliding in motile axonemes. Plays a critical role in the assembly of N-DRC and also stabilizes the assembly of multiple inner dynein arms and radial spokes. Coassembles with DRC1 to form a central scaffold needed for assembly of the N-DRC and its attachment to the outer doublet microtubules.</text>
</comment>
<dbReference type="GO" id="GO:0003352">
    <property type="term" value="P:regulation of cilium movement"/>
    <property type="evidence" value="ECO:0007669"/>
    <property type="project" value="TreeGrafter"/>
</dbReference>
<dbReference type="Pfam" id="PF14772">
    <property type="entry name" value="NYD-SP28"/>
    <property type="match status" value="1"/>
</dbReference>
<keyword evidence="7" id="KW-0206">Cytoskeleton</keyword>
<comment type="subcellular location">
    <subcellularLocation>
        <location evidence="1">Cytoplasm</location>
        <location evidence="1">Cytoskeleton</location>
        <location evidence="1">Flagellum axoneme</location>
    </subcellularLocation>
    <subcellularLocation>
        <location evidence="10">Cytoplasm</location>
        <location evidence="10">Cytoskeleton</location>
        <location evidence="10">Flagellum basal body</location>
    </subcellularLocation>
</comment>
<keyword evidence="21" id="KW-1185">Reference proteome</keyword>
<evidence type="ECO:0000256" key="3">
    <source>
        <dbReference type="ARBA" id="ARBA00022490"/>
    </source>
</evidence>
<dbReference type="GO" id="GO:0060285">
    <property type="term" value="P:cilium-dependent cell motility"/>
    <property type="evidence" value="ECO:0007669"/>
    <property type="project" value="TreeGrafter"/>
</dbReference>
<feature type="domain" description="Dynein regulatory complex protein 1 C-terminal" evidence="19">
    <location>
        <begin position="382"/>
        <end position="424"/>
    </location>
</feature>
<dbReference type="InterPro" id="IPR039750">
    <property type="entry name" value="DRC1/DRC2"/>
</dbReference>
<protein>
    <recommendedName>
        <fullName evidence="2">Dynein regulatory complex protein 1</fullName>
    </recommendedName>
    <alternativeName>
        <fullName evidence="9">Coiled-coil domain-containing protein 164</fullName>
    </alternativeName>
    <alternativeName>
        <fullName evidence="13">Coiled-coil domain-containing protein 65</fullName>
    </alternativeName>
    <alternativeName>
        <fullName evidence="12">Dynein regulatory complex subunit 2</fullName>
    </alternativeName>
</protein>
<evidence type="ECO:0000256" key="9">
    <source>
        <dbReference type="ARBA" id="ARBA00031554"/>
    </source>
</evidence>
<dbReference type="InterPro" id="IPR029440">
    <property type="entry name" value="DRC1_C"/>
</dbReference>
<keyword evidence="17" id="KW-0732">Signal</keyword>
<sequence>MHSANNFLIFFLFASIILSNEREHRDYSFFMYDKLQKEEQNTKVNLLRFTEQWRVLLRKKRVDELRRDVPTLSQTFERMLAHKDSIIKCLVVELEESEEQSSRVLQSHLQHMERLLEVHQARLDSLEQEWNTEIDELIKEFNAERELIMSQYEADIAYLEDVSFAMENHYNEVDNEAKYDFQGTHDDIKKKNIEEKVALQMQLEGAAEELRQQYQDVLQSYNKATEDRKNAYETLRSRDHHSARNIAAQNRKLQKMQANGLFQIIPGSLESELAAQELRAAKEEFALQVRQMKEQLSYVRARKRNQLTILAVHSNAAAKKLQGVMKKGEKLLRMSEMCHKLETSQEKTLLLSTSSLNAEEQSLRGEDIIEAPSAQLAKVAMVSYAALERFWQRYNKALLEKLYLERKRNVLNQENGQLQLLLRQCFPGCHQSEALICAGHSMRPVSRVKDKDEPL</sequence>
<dbReference type="GeneTree" id="ENSGT00940000153804"/>
<keyword evidence="6" id="KW-0969">Cilium</keyword>
<evidence type="ECO:0000256" key="14">
    <source>
        <dbReference type="ARBA" id="ARBA00045865"/>
    </source>
</evidence>
<gene>
    <name evidence="20" type="primary">LOC108938418</name>
</gene>
<keyword evidence="5 16" id="KW-0175">Coiled coil</keyword>
<dbReference type="GO" id="GO:0070286">
    <property type="term" value="P:axonemal dynein complex assembly"/>
    <property type="evidence" value="ECO:0007669"/>
    <property type="project" value="InterPro"/>
</dbReference>
<evidence type="ECO:0000256" key="15">
    <source>
        <dbReference type="ARBA" id="ARBA00046115"/>
    </source>
</evidence>
<feature type="signal peptide" evidence="17">
    <location>
        <begin position="1"/>
        <end position="19"/>
    </location>
</feature>
<reference evidence="20" key="3">
    <citation type="submission" date="2025-09" db="UniProtKB">
        <authorList>
            <consortium name="Ensembl"/>
        </authorList>
    </citation>
    <scope>IDENTIFICATION</scope>
</reference>
<evidence type="ECO:0000256" key="5">
    <source>
        <dbReference type="ARBA" id="ARBA00023054"/>
    </source>
</evidence>
<dbReference type="Proteomes" id="UP000694397">
    <property type="component" value="Chromosome 17"/>
</dbReference>
<organism evidence="20 21">
    <name type="scientific">Scleropages formosus</name>
    <name type="common">Asian bonytongue</name>
    <name type="synonym">Osteoglossum formosum</name>
    <dbReference type="NCBI Taxonomy" id="113540"/>
    <lineage>
        <taxon>Eukaryota</taxon>
        <taxon>Metazoa</taxon>
        <taxon>Chordata</taxon>
        <taxon>Craniata</taxon>
        <taxon>Vertebrata</taxon>
        <taxon>Euteleostomi</taxon>
        <taxon>Actinopterygii</taxon>
        <taxon>Neopterygii</taxon>
        <taxon>Teleostei</taxon>
        <taxon>Osteoglossocephala</taxon>
        <taxon>Osteoglossomorpha</taxon>
        <taxon>Osteoglossiformes</taxon>
        <taxon>Osteoglossidae</taxon>
        <taxon>Scleropages</taxon>
    </lineage>
</organism>
<dbReference type="OrthoDB" id="7760980at2759"/>
<dbReference type="Ensembl" id="ENSSFOT00015009068.2">
    <property type="protein sequence ID" value="ENSSFOP00015008943.2"/>
    <property type="gene ID" value="ENSSFOG00015005750.2"/>
</dbReference>
<evidence type="ECO:0000256" key="2">
    <source>
        <dbReference type="ARBA" id="ARBA00013815"/>
    </source>
</evidence>
<evidence type="ECO:0000256" key="11">
    <source>
        <dbReference type="ARBA" id="ARBA00038424"/>
    </source>
</evidence>
<comment type="similarity">
    <text evidence="11">Belongs to the DRC2 family.</text>
</comment>